<evidence type="ECO:0000256" key="2">
    <source>
        <dbReference type="ARBA" id="ARBA00023012"/>
    </source>
</evidence>
<evidence type="ECO:0000259" key="7">
    <source>
        <dbReference type="PROSITE" id="PS51755"/>
    </source>
</evidence>
<dbReference type="InterPro" id="IPR001867">
    <property type="entry name" value="OmpR/PhoB-type_DNA-bd"/>
</dbReference>
<keyword evidence="1" id="KW-0597">Phosphoprotein</keyword>
<keyword evidence="9" id="KW-1185">Reference proteome</keyword>
<gene>
    <name evidence="8" type="ORF">FJQ55_21970</name>
</gene>
<evidence type="ECO:0000256" key="1">
    <source>
        <dbReference type="ARBA" id="ARBA00022553"/>
    </source>
</evidence>
<dbReference type="Pfam" id="PF00486">
    <property type="entry name" value="Trans_reg_C"/>
    <property type="match status" value="1"/>
</dbReference>
<evidence type="ECO:0000256" key="3">
    <source>
        <dbReference type="ARBA" id="ARBA00023015"/>
    </source>
</evidence>
<keyword evidence="2" id="KW-0902">Two-component regulatory system</keyword>
<dbReference type="Gene3D" id="1.10.10.10">
    <property type="entry name" value="Winged helix-like DNA-binding domain superfamily/Winged helix DNA-binding domain"/>
    <property type="match status" value="1"/>
</dbReference>
<evidence type="ECO:0000313" key="9">
    <source>
        <dbReference type="Proteomes" id="UP000316429"/>
    </source>
</evidence>
<name>A0A504TQH9_9HYPH</name>
<dbReference type="PANTHER" id="PTHR48111:SF1">
    <property type="entry name" value="TWO-COMPONENT RESPONSE REGULATOR ORR33"/>
    <property type="match status" value="1"/>
</dbReference>
<evidence type="ECO:0000256" key="4">
    <source>
        <dbReference type="ARBA" id="ARBA00023125"/>
    </source>
</evidence>
<dbReference type="SMART" id="SM00862">
    <property type="entry name" value="Trans_reg_C"/>
    <property type="match status" value="1"/>
</dbReference>
<dbReference type="SUPFAM" id="SSF46894">
    <property type="entry name" value="C-terminal effector domain of the bipartite response regulators"/>
    <property type="match status" value="1"/>
</dbReference>
<dbReference type="OrthoDB" id="8282559at2"/>
<dbReference type="PROSITE" id="PS51755">
    <property type="entry name" value="OMPR_PHOB"/>
    <property type="match status" value="1"/>
</dbReference>
<dbReference type="InterPro" id="IPR039420">
    <property type="entry name" value="WalR-like"/>
</dbReference>
<evidence type="ECO:0000313" key="8">
    <source>
        <dbReference type="EMBL" id="TPP04584.1"/>
    </source>
</evidence>
<protein>
    <submittedName>
        <fullName evidence="8">Response regulator transcription factor</fullName>
    </submittedName>
</protein>
<dbReference type="InterPro" id="IPR016032">
    <property type="entry name" value="Sig_transdc_resp-reg_C-effctor"/>
</dbReference>
<dbReference type="GO" id="GO:0006355">
    <property type="term" value="P:regulation of DNA-templated transcription"/>
    <property type="evidence" value="ECO:0007669"/>
    <property type="project" value="InterPro"/>
</dbReference>
<dbReference type="GO" id="GO:0005829">
    <property type="term" value="C:cytosol"/>
    <property type="evidence" value="ECO:0007669"/>
    <property type="project" value="TreeGrafter"/>
</dbReference>
<feature type="DNA-binding region" description="OmpR/PhoB-type" evidence="6">
    <location>
        <begin position="125"/>
        <end position="222"/>
    </location>
</feature>
<comment type="caution">
    <text evidence="8">The sequence shown here is derived from an EMBL/GenBank/DDBJ whole genome shotgun (WGS) entry which is preliminary data.</text>
</comment>
<dbReference type="PANTHER" id="PTHR48111">
    <property type="entry name" value="REGULATOR OF RPOS"/>
    <property type="match status" value="1"/>
</dbReference>
<dbReference type="EMBL" id="VFYP01000007">
    <property type="protein sequence ID" value="TPP04584.1"/>
    <property type="molecule type" value="Genomic_DNA"/>
</dbReference>
<keyword evidence="4 6" id="KW-0238">DNA-binding</keyword>
<keyword evidence="5" id="KW-0804">Transcription</keyword>
<evidence type="ECO:0000256" key="6">
    <source>
        <dbReference type="PROSITE-ProRule" id="PRU01091"/>
    </source>
</evidence>
<sequence>MKILICVTDAQLFLLLRHILADEGFDAVLVTELDELQQLDDPKSVAAMIIDRIRPVPALDAFVVAAREKLPHVGVICLDRCHSLGQACSHPCELRLESPFNPGLLMGFLRPLRHRLSLKIATDTGRILQFADLSMDVGAVKVLRAGREVPLTALQFRLLRRLLLHPSRVCDREDLIRTCWPRAAEVEPRTVDVHMGHIRRALSVSGPNLIRTIRGRGYALEMPISS</sequence>
<organism evidence="8 9">
    <name type="scientific">Rhizobium glycinendophyticum</name>
    <dbReference type="NCBI Taxonomy" id="2589807"/>
    <lineage>
        <taxon>Bacteria</taxon>
        <taxon>Pseudomonadati</taxon>
        <taxon>Pseudomonadota</taxon>
        <taxon>Alphaproteobacteria</taxon>
        <taxon>Hyphomicrobiales</taxon>
        <taxon>Rhizobiaceae</taxon>
        <taxon>Rhizobium/Agrobacterium group</taxon>
        <taxon>Rhizobium</taxon>
    </lineage>
</organism>
<dbReference type="GO" id="GO:0000976">
    <property type="term" value="F:transcription cis-regulatory region binding"/>
    <property type="evidence" value="ECO:0007669"/>
    <property type="project" value="TreeGrafter"/>
</dbReference>
<feature type="domain" description="OmpR/PhoB-type" evidence="7">
    <location>
        <begin position="125"/>
        <end position="222"/>
    </location>
</feature>
<keyword evidence="3" id="KW-0805">Transcription regulation</keyword>
<proteinExistence type="predicted"/>
<dbReference type="InterPro" id="IPR036388">
    <property type="entry name" value="WH-like_DNA-bd_sf"/>
</dbReference>
<dbReference type="AlphaFoldDB" id="A0A504TQH9"/>
<dbReference type="GO" id="GO:0000156">
    <property type="term" value="F:phosphorelay response regulator activity"/>
    <property type="evidence" value="ECO:0007669"/>
    <property type="project" value="TreeGrafter"/>
</dbReference>
<dbReference type="Proteomes" id="UP000316429">
    <property type="component" value="Unassembled WGS sequence"/>
</dbReference>
<dbReference type="CDD" id="cd00383">
    <property type="entry name" value="trans_reg_C"/>
    <property type="match status" value="1"/>
</dbReference>
<dbReference type="GO" id="GO:0032993">
    <property type="term" value="C:protein-DNA complex"/>
    <property type="evidence" value="ECO:0007669"/>
    <property type="project" value="TreeGrafter"/>
</dbReference>
<reference evidence="8 9" key="1">
    <citation type="submission" date="2019-06" db="EMBL/GenBank/DDBJ databases">
        <title>Rhizobium sp. CL12 isolated from roots of soybean.</title>
        <authorList>
            <person name="Wang C."/>
        </authorList>
    </citation>
    <scope>NUCLEOTIDE SEQUENCE [LARGE SCALE GENOMIC DNA]</scope>
    <source>
        <strain evidence="8 9">CL12</strain>
    </source>
</reference>
<accession>A0A504TQH9</accession>
<evidence type="ECO:0000256" key="5">
    <source>
        <dbReference type="ARBA" id="ARBA00023163"/>
    </source>
</evidence>